<keyword evidence="4" id="KW-1185">Reference proteome</keyword>
<dbReference type="PANTHER" id="PTHR33112:SF16">
    <property type="entry name" value="HETEROKARYON INCOMPATIBILITY DOMAIN-CONTAINING PROTEIN"/>
    <property type="match status" value="1"/>
</dbReference>
<name>A0ABR2Y1D9_9PEZI</name>
<gene>
    <name evidence="3" type="ORF">SCAR479_03448</name>
</gene>
<dbReference type="Proteomes" id="UP001465668">
    <property type="component" value="Unassembled WGS sequence"/>
</dbReference>
<dbReference type="PANTHER" id="PTHR33112">
    <property type="entry name" value="DOMAIN PROTEIN, PUTATIVE-RELATED"/>
    <property type="match status" value="1"/>
</dbReference>
<dbReference type="Pfam" id="PF06985">
    <property type="entry name" value="HET"/>
    <property type="match status" value="1"/>
</dbReference>
<feature type="domain" description="Heterokaryon incompatibility" evidence="2">
    <location>
        <begin position="351"/>
        <end position="501"/>
    </location>
</feature>
<sequence>MSYHGIPFEGTVWQASARYNNKVLTRQEVDAWFEKARLQASQFPEDLNEDEPQRPDVHVLPPQASEHDTIVYTPKEHPLKSDAIAGPSAQPEEQNLRPDEGSNFQRSQASANQTDLFVFGITSSRQQSQTSFTFSSSRHGAAQPNNFCDLCQFIIPKARAFRPRPSEGAQGEPRIYIEGNGRETQTDEPLYSDVFAGYKTFSELYQSASDGCHLCSLLTSPDAKGSADPPRNSASQVLIGVYGDKGFDGPGRIEIQDSHQRYGRKVINLSFDQPHAKIQGSLRHDRTDTDALFTLAKGWVGHCRTRHKLCHHRTGQIPMPTRVLKIESTNGMLDHVRLCQSLDEPSCNAPYLALSHCWGEQNIIQLVSKDLAALRRNIPIGELPRNFRDAALITARLGFAYLWIDSLCIIQDSIEDKAREIPKMADIYGGAVLTIAALGAKDSSVGCFITRNPLELVPTLVRDGDAKTRDQVWIWNHEVSGPSAEGSLRPPLHRRGWVVQERALSPRTLHFGSKMVYWECIEGSASEARPGMQERHIVVDSNDPALAHGAGVKTALQAIRLSTSRGGAWEEWEGFWWKIVKEYTASQLTRISDKWNAISALAVEVERCTQSRLYHGLWECNLFEEIMWQCSTPGKRNATGPSWSWLSIEGVIQVNRFDFAQNFSKLATIEKSATARTASDGLGRSRELWIRGHLLQVFSELTDGSAGGYSRRSLRLCEDSIGAVSSARLVWRWSPDMNPRGDWDLAALPLVKSRLGDGETFGLVIRPSDASKLSWVRVGWFQLYWLDNKEDEALFNPQSEEETVILV</sequence>
<dbReference type="EMBL" id="JARVKM010000009">
    <property type="protein sequence ID" value="KAK9779841.1"/>
    <property type="molecule type" value="Genomic_DNA"/>
</dbReference>
<proteinExistence type="predicted"/>
<evidence type="ECO:0000259" key="2">
    <source>
        <dbReference type="Pfam" id="PF06985"/>
    </source>
</evidence>
<accession>A0ABR2Y1D9</accession>
<organism evidence="3 4">
    <name type="scientific">Seiridium cardinale</name>
    <dbReference type="NCBI Taxonomy" id="138064"/>
    <lineage>
        <taxon>Eukaryota</taxon>
        <taxon>Fungi</taxon>
        <taxon>Dikarya</taxon>
        <taxon>Ascomycota</taxon>
        <taxon>Pezizomycotina</taxon>
        <taxon>Sordariomycetes</taxon>
        <taxon>Xylariomycetidae</taxon>
        <taxon>Amphisphaeriales</taxon>
        <taxon>Sporocadaceae</taxon>
        <taxon>Seiridium</taxon>
    </lineage>
</organism>
<evidence type="ECO:0000256" key="1">
    <source>
        <dbReference type="SAM" id="MobiDB-lite"/>
    </source>
</evidence>
<evidence type="ECO:0000313" key="3">
    <source>
        <dbReference type="EMBL" id="KAK9779841.1"/>
    </source>
</evidence>
<reference evidence="3 4" key="1">
    <citation type="submission" date="2024-02" db="EMBL/GenBank/DDBJ databases">
        <title>First draft genome assembly of two strains of Seiridium cardinale.</title>
        <authorList>
            <person name="Emiliani G."/>
            <person name="Scali E."/>
        </authorList>
    </citation>
    <scope>NUCLEOTIDE SEQUENCE [LARGE SCALE GENOMIC DNA]</scope>
    <source>
        <strain evidence="3 4">BM-138-000479</strain>
    </source>
</reference>
<comment type="caution">
    <text evidence="3">The sequence shown here is derived from an EMBL/GenBank/DDBJ whole genome shotgun (WGS) entry which is preliminary data.</text>
</comment>
<evidence type="ECO:0000313" key="4">
    <source>
        <dbReference type="Proteomes" id="UP001465668"/>
    </source>
</evidence>
<protein>
    <recommendedName>
        <fullName evidence="2">Heterokaryon incompatibility domain-containing protein</fullName>
    </recommendedName>
</protein>
<dbReference type="InterPro" id="IPR010730">
    <property type="entry name" value="HET"/>
</dbReference>
<feature type="region of interest" description="Disordered" evidence="1">
    <location>
        <begin position="79"/>
        <end position="108"/>
    </location>
</feature>